<gene>
    <name evidence="1" type="ORF">M431DRAFT_409232</name>
</gene>
<dbReference type="AlphaFoldDB" id="A0A2T4AFC9"/>
<dbReference type="EMBL" id="KZ679679">
    <property type="protein sequence ID" value="PTB55794.1"/>
    <property type="molecule type" value="Genomic_DNA"/>
</dbReference>
<keyword evidence="2" id="KW-1185">Reference proteome</keyword>
<evidence type="ECO:0000313" key="2">
    <source>
        <dbReference type="Proteomes" id="UP000241690"/>
    </source>
</evidence>
<evidence type="ECO:0000313" key="1">
    <source>
        <dbReference type="EMBL" id="PTB55794.1"/>
    </source>
</evidence>
<reference evidence="1 2" key="1">
    <citation type="submission" date="2016-07" db="EMBL/GenBank/DDBJ databases">
        <title>Multiple horizontal gene transfer events from other fungi enriched the ability of initially mycotrophic Trichoderma (Ascomycota) to feed on dead plant biomass.</title>
        <authorList>
            <consortium name="DOE Joint Genome Institute"/>
            <person name="Aerts A."/>
            <person name="Atanasova L."/>
            <person name="Chenthamara K."/>
            <person name="Zhang J."/>
            <person name="Grujic M."/>
            <person name="Henrissat B."/>
            <person name="Kuo A."/>
            <person name="Salamov A."/>
            <person name="Lipzen A."/>
            <person name="Labutti K."/>
            <person name="Barry K."/>
            <person name="Miao Y."/>
            <person name="Rahimi M.J."/>
            <person name="Shen Q."/>
            <person name="Grigoriev I.V."/>
            <person name="Kubicek C.P."/>
            <person name="Druzhinina I.S."/>
        </authorList>
    </citation>
    <scope>NUCLEOTIDE SEQUENCE [LARGE SCALE GENOMIC DNA]</scope>
    <source>
        <strain evidence="1 2">CBS 226.95</strain>
    </source>
</reference>
<proteinExistence type="predicted"/>
<protein>
    <submittedName>
        <fullName evidence="1">Uncharacterized protein</fullName>
    </submittedName>
</protein>
<organism evidence="1 2">
    <name type="scientific">Trichoderma harzianum CBS 226.95</name>
    <dbReference type="NCBI Taxonomy" id="983964"/>
    <lineage>
        <taxon>Eukaryota</taxon>
        <taxon>Fungi</taxon>
        <taxon>Dikarya</taxon>
        <taxon>Ascomycota</taxon>
        <taxon>Pezizomycotina</taxon>
        <taxon>Sordariomycetes</taxon>
        <taxon>Hypocreomycetidae</taxon>
        <taxon>Hypocreales</taxon>
        <taxon>Hypocreaceae</taxon>
        <taxon>Trichoderma</taxon>
    </lineage>
</organism>
<dbReference type="GeneID" id="36623495"/>
<dbReference type="Proteomes" id="UP000241690">
    <property type="component" value="Unassembled WGS sequence"/>
</dbReference>
<sequence>MIRHINPQSRPWHKRRQASLRRQDATIACLGRHEPQHNRPLSAISQSSSTSGIFDLFGSCSSLFHAYRLALRGTNALLLAGTCIHVALSPHLGTGPSFVVNLNTEAKCFPS</sequence>
<accession>A0A2T4AFC9</accession>
<dbReference type="RefSeq" id="XP_024775471.1">
    <property type="nucleotide sequence ID" value="XM_024914929.1"/>
</dbReference>
<name>A0A2T4AFC9_TRIHA</name>